<reference evidence="1 2" key="1">
    <citation type="submission" date="2006-02" db="EMBL/GenBank/DDBJ databases">
        <authorList>
            <person name="Amann R."/>
            <person name="Ferriera S."/>
            <person name="Johnson J."/>
            <person name="Kravitz S."/>
            <person name="Halpern A."/>
            <person name="Remington K."/>
            <person name="Beeson K."/>
            <person name="Tran B."/>
            <person name="Rogers Y.-H."/>
            <person name="Friedman R."/>
            <person name="Venter J.C."/>
        </authorList>
    </citation>
    <scope>NUCLEOTIDE SEQUENCE [LARGE SCALE GENOMIC DNA]</scope>
    <source>
        <strain evidence="1 2">DSM 3645</strain>
    </source>
</reference>
<dbReference type="HOGENOM" id="CLU_2407401_0_0_0"/>
<evidence type="ECO:0008006" key="3">
    <source>
        <dbReference type="Google" id="ProtNLM"/>
    </source>
</evidence>
<comment type="caution">
    <text evidence="1">The sequence shown here is derived from an EMBL/GenBank/DDBJ whole genome shotgun (WGS) entry which is preliminary data.</text>
</comment>
<name>A3ZXE1_9BACT</name>
<dbReference type="Proteomes" id="UP000004358">
    <property type="component" value="Unassembled WGS sequence"/>
</dbReference>
<evidence type="ECO:0000313" key="1">
    <source>
        <dbReference type="EMBL" id="EAQ78731.1"/>
    </source>
</evidence>
<dbReference type="AlphaFoldDB" id="A3ZXE1"/>
<sequence length="92" mass="9914">MTVDGTPVNKGYVIFSPVQGSANSAVSGEVENGSYTLKCIPGEQKVTITGQMVSGSIVPLRYLEESSDLSADVGEDKMTINFDLTSKVRRRR</sequence>
<protein>
    <recommendedName>
        <fullName evidence="3">Carboxypeptidase regulatory-like domain-containing protein</fullName>
    </recommendedName>
</protein>
<gene>
    <name evidence="1" type="ORF">DSM3645_29556</name>
</gene>
<dbReference type="EMBL" id="AANZ01000018">
    <property type="protein sequence ID" value="EAQ78731.1"/>
    <property type="molecule type" value="Genomic_DNA"/>
</dbReference>
<proteinExistence type="predicted"/>
<evidence type="ECO:0000313" key="2">
    <source>
        <dbReference type="Proteomes" id="UP000004358"/>
    </source>
</evidence>
<accession>A3ZXE1</accession>
<organism evidence="1 2">
    <name type="scientific">Blastopirellula marina DSM 3645</name>
    <dbReference type="NCBI Taxonomy" id="314230"/>
    <lineage>
        <taxon>Bacteria</taxon>
        <taxon>Pseudomonadati</taxon>
        <taxon>Planctomycetota</taxon>
        <taxon>Planctomycetia</taxon>
        <taxon>Pirellulales</taxon>
        <taxon>Pirellulaceae</taxon>
        <taxon>Blastopirellula</taxon>
    </lineage>
</organism>